<evidence type="ECO:0000256" key="1">
    <source>
        <dbReference type="SAM" id="MobiDB-lite"/>
    </source>
</evidence>
<feature type="compositionally biased region" description="Basic and acidic residues" evidence="1">
    <location>
        <begin position="1"/>
        <end position="12"/>
    </location>
</feature>
<comment type="caution">
    <text evidence="2">The sequence shown here is derived from an EMBL/GenBank/DDBJ whole genome shotgun (WGS) entry which is preliminary data.</text>
</comment>
<sequence>MPKGDKDEAAPKDKKHGKHGGNRSRAAKDAGKSEKSSQAAGKDPIVARDSRRAPKGQPWFP</sequence>
<feature type="compositionally biased region" description="Basic and acidic residues" evidence="1">
    <location>
        <begin position="26"/>
        <end position="35"/>
    </location>
</feature>
<keyword evidence="3" id="KW-1185">Reference proteome</keyword>
<reference evidence="2 3" key="1">
    <citation type="submission" date="2020-01" db="EMBL/GenBank/DDBJ databases">
        <title>Draft genome assembly of Ensifer adhaerens T173.</title>
        <authorList>
            <person name="Craig J.E."/>
            <person name="Stinchcombe J.R."/>
        </authorList>
    </citation>
    <scope>NUCLEOTIDE SEQUENCE [LARGE SCALE GENOMIC DNA]</scope>
    <source>
        <strain evidence="2 3">T173</strain>
    </source>
</reference>
<accession>A0AAW4FUS2</accession>
<protein>
    <submittedName>
        <fullName evidence="2">Uncharacterized protein</fullName>
    </submittedName>
</protein>
<dbReference type="EMBL" id="WXFA01000035">
    <property type="protein sequence ID" value="MBM3094999.1"/>
    <property type="molecule type" value="Genomic_DNA"/>
</dbReference>
<dbReference type="Proteomes" id="UP000744980">
    <property type="component" value="Unassembled WGS sequence"/>
</dbReference>
<organism evidence="2 3">
    <name type="scientific">Ensifer canadensis</name>
    <dbReference type="NCBI Taxonomy" id="555315"/>
    <lineage>
        <taxon>Bacteria</taxon>
        <taxon>Pseudomonadati</taxon>
        <taxon>Pseudomonadota</taxon>
        <taxon>Alphaproteobacteria</taxon>
        <taxon>Hyphomicrobiales</taxon>
        <taxon>Rhizobiaceae</taxon>
        <taxon>Sinorhizobium/Ensifer group</taxon>
        <taxon>Ensifer</taxon>
    </lineage>
</organism>
<dbReference type="AlphaFoldDB" id="A0AAW4FUS2"/>
<evidence type="ECO:0000313" key="2">
    <source>
        <dbReference type="EMBL" id="MBM3094999.1"/>
    </source>
</evidence>
<evidence type="ECO:0000313" key="3">
    <source>
        <dbReference type="Proteomes" id="UP000744980"/>
    </source>
</evidence>
<proteinExistence type="predicted"/>
<gene>
    <name evidence="2" type="ORF">GFB56_30140</name>
</gene>
<feature type="compositionally biased region" description="Basic residues" evidence="1">
    <location>
        <begin position="13"/>
        <end position="22"/>
    </location>
</feature>
<feature type="region of interest" description="Disordered" evidence="1">
    <location>
        <begin position="1"/>
        <end position="61"/>
    </location>
</feature>
<name>A0AAW4FUS2_9HYPH</name>